<evidence type="ECO:0000313" key="2">
    <source>
        <dbReference type="Proteomes" id="UP000473325"/>
    </source>
</evidence>
<dbReference type="Proteomes" id="UP000473325">
    <property type="component" value="Unassembled WGS sequence"/>
</dbReference>
<comment type="caution">
    <text evidence="1">The sequence shown here is derived from an EMBL/GenBank/DDBJ whole genome shotgun (WGS) entry which is preliminary data.</text>
</comment>
<dbReference type="AlphaFoldDB" id="A0A6L7F0F4"/>
<keyword evidence="2" id="KW-1185">Reference proteome</keyword>
<dbReference type="EMBL" id="WUEK01000006">
    <property type="protein sequence ID" value="MXG90289.1"/>
    <property type="molecule type" value="Genomic_DNA"/>
</dbReference>
<name>A0A6L7F0F4_9ACTN</name>
<dbReference type="InterPro" id="IPR029069">
    <property type="entry name" value="HotDog_dom_sf"/>
</dbReference>
<protein>
    <recommendedName>
        <fullName evidence="3">Thioesterase-like superfamily protein</fullName>
    </recommendedName>
</protein>
<gene>
    <name evidence="1" type="ORF">GRQ65_12095</name>
</gene>
<evidence type="ECO:0000313" key="1">
    <source>
        <dbReference type="EMBL" id="MXG90289.1"/>
    </source>
</evidence>
<proteinExistence type="predicted"/>
<dbReference type="Gene3D" id="3.10.129.10">
    <property type="entry name" value="Hotdog Thioesterase"/>
    <property type="match status" value="1"/>
</dbReference>
<dbReference type="SUPFAM" id="SSF54637">
    <property type="entry name" value="Thioesterase/thiol ester dehydrase-isomerase"/>
    <property type="match status" value="1"/>
</dbReference>
<reference evidence="1 2" key="1">
    <citation type="submission" date="2019-12" db="EMBL/GenBank/DDBJ databases">
        <authorList>
            <person name="Kun Z."/>
        </authorList>
    </citation>
    <scope>NUCLEOTIDE SEQUENCE [LARGE SCALE GENOMIC DNA]</scope>
    <source>
        <strain evidence="1 2">YIM 123512</strain>
    </source>
</reference>
<dbReference type="RefSeq" id="WP_160878198.1">
    <property type="nucleotide sequence ID" value="NZ_WUEK01000006.1"/>
</dbReference>
<accession>A0A6L7F0F4</accession>
<evidence type="ECO:0008006" key="3">
    <source>
        <dbReference type="Google" id="ProtNLM"/>
    </source>
</evidence>
<sequence>MTPSTLVVPSRFCGPPRSGNGGWSAGALADLAPWSTVTVRLSAPPPLDVAMDVAMTVAEAGGALVASYAGPEGEPIEVLRATETDHEPAPVEPVSLDVATEAAARYPGLTEHPFPTCVVCGTGREPGDGLRVFAGPVVPGEAGRSAAVWTPTEPGTTALAWAAMDCPGAWAADIGERLMVLGTMTARVDRLPVEGEPHVVVGEARGRHGRRTSTATSLLTADGELLGTAEQVWIDVPASAFA</sequence>
<organism evidence="1 2">
    <name type="scientific">Nocardioides flavescens</name>
    <dbReference type="NCBI Taxonomy" id="2691959"/>
    <lineage>
        <taxon>Bacteria</taxon>
        <taxon>Bacillati</taxon>
        <taxon>Actinomycetota</taxon>
        <taxon>Actinomycetes</taxon>
        <taxon>Propionibacteriales</taxon>
        <taxon>Nocardioidaceae</taxon>
        <taxon>Nocardioides</taxon>
    </lineage>
</organism>